<dbReference type="PRINTS" id="PR01703">
    <property type="entry name" value="MNSODISMTASE"/>
</dbReference>
<dbReference type="InterPro" id="IPR036324">
    <property type="entry name" value="Mn/Fe_SOD_N_sf"/>
</dbReference>
<feature type="binding site" evidence="5">
    <location>
        <position position="227"/>
    </location>
    <ligand>
        <name>Mn(2+)</name>
        <dbReference type="ChEBI" id="CHEBI:29035"/>
    </ligand>
</feature>
<dbReference type="GO" id="GO:0004784">
    <property type="term" value="F:superoxide dismutase activity"/>
    <property type="evidence" value="ECO:0007669"/>
    <property type="project" value="UniProtKB-EC"/>
</dbReference>
<evidence type="ECO:0000256" key="5">
    <source>
        <dbReference type="PIRSR" id="PIRSR000349-1"/>
    </source>
</evidence>
<dbReference type="Gene3D" id="1.10.287.990">
    <property type="entry name" value="Fe,Mn superoxide dismutase (SOD) domain"/>
    <property type="match status" value="1"/>
</dbReference>
<dbReference type="OrthoDB" id="9803125at2"/>
<dbReference type="Gene3D" id="3.55.40.20">
    <property type="entry name" value="Iron/manganese superoxide dismutase, C-terminal domain"/>
    <property type="match status" value="1"/>
</dbReference>
<comment type="function">
    <text evidence="6">Destroys radicals which are normally produced within the cells and which are toxic to biological systems.</text>
</comment>
<comment type="caution">
    <text evidence="11">The sequence shown here is derived from an EMBL/GenBank/DDBJ whole genome shotgun (WGS) entry which is preliminary data.</text>
</comment>
<dbReference type="FunFam" id="3.55.40.20:FF:000001">
    <property type="entry name" value="Superoxide dismutase"/>
    <property type="match status" value="1"/>
</dbReference>
<dbReference type="PANTHER" id="PTHR43595:SF2">
    <property type="entry name" value="SMALL RIBOSOMAL SUBUNIT PROTEIN MS42"/>
    <property type="match status" value="1"/>
</dbReference>
<dbReference type="EMBL" id="QQBA01000010">
    <property type="protein sequence ID" value="RDI52529.1"/>
    <property type="molecule type" value="Genomic_DNA"/>
</dbReference>
<dbReference type="SUPFAM" id="SSF54719">
    <property type="entry name" value="Fe,Mn superoxide dismutase (SOD), C-terminal domain"/>
    <property type="match status" value="1"/>
</dbReference>
<evidence type="ECO:0000259" key="9">
    <source>
        <dbReference type="Pfam" id="PF02777"/>
    </source>
</evidence>
<dbReference type="InterPro" id="IPR019831">
    <property type="entry name" value="Mn/Fe_SOD_N"/>
</dbReference>
<dbReference type="SUPFAM" id="SSF46609">
    <property type="entry name" value="Fe,Mn superoxide dismutase (SOD), N-terminal domain"/>
    <property type="match status" value="1"/>
</dbReference>
<feature type="binding site" evidence="5">
    <location>
        <position position="135"/>
    </location>
    <ligand>
        <name>Mn(2+)</name>
        <dbReference type="ChEBI" id="CHEBI:29035"/>
    </ligand>
</feature>
<dbReference type="FunFam" id="1.10.287.990:FF:000001">
    <property type="entry name" value="Superoxide dismutase"/>
    <property type="match status" value="1"/>
</dbReference>
<evidence type="ECO:0000256" key="3">
    <source>
        <dbReference type="ARBA" id="ARBA00022723"/>
    </source>
</evidence>
<protein>
    <recommendedName>
        <fullName evidence="2 6">Superoxide dismutase</fullName>
        <ecNumber evidence="2 6">1.15.1.1</ecNumber>
    </recommendedName>
</protein>
<name>A0A562PQD7_9FLAO</name>
<dbReference type="EMBL" id="VLKX01000010">
    <property type="protein sequence ID" value="TWI46276.1"/>
    <property type="molecule type" value="Genomic_DNA"/>
</dbReference>
<reference evidence="11" key="3">
    <citation type="submission" date="2019-07" db="EMBL/GenBank/DDBJ databases">
        <authorList>
            <person name="Whitman W."/>
            <person name="Huntemann M."/>
            <person name="Clum A."/>
            <person name="Pillay M."/>
            <person name="Palaniappan K."/>
            <person name="Varghese N."/>
            <person name="Mikhailova N."/>
            <person name="Stamatis D."/>
            <person name="Reddy T."/>
            <person name="Daum C."/>
            <person name="Shapiro N."/>
            <person name="Ivanova N."/>
            <person name="Kyrpides N."/>
            <person name="Woyke T."/>
        </authorList>
    </citation>
    <scope>NUCLEOTIDE SEQUENCE</scope>
    <source>
        <strain evidence="11">CGMCC 1.5380</strain>
    </source>
</reference>
<dbReference type="InterPro" id="IPR019832">
    <property type="entry name" value="Mn/Fe_SOD_C"/>
</dbReference>
<reference evidence="11 13" key="1">
    <citation type="journal article" date="2015" name="Stand. Genomic Sci.">
        <title>Genomic Encyclopedia of Bacterial and Archaeal Type Strains, Phase III: the genomes of soil and plant-associated and newly described type strains.</title>
        <authorList>
            <person name="Whitman W.B."/>
            <person name="Woyke T."/>
            <person name="Klenk H.P."/>
            <person name="Zhou Y."/>
            <person name="Lilburn T.G."/>
            <person name="Beck B.J."/>
            <person name="De Vos P."/>
            <person name="Vandamme P."/>
            <person name="Eisen J.A."/>
            <person name="Garrity G."/>
            <person name="Hugenholtz P."/>
            <person name="Kyrpides N.C."/>
        </authorList>
    </citation>
    <scope>NUCLEOTIDE SEQUENCE [LARGE SCALE GENOMIC DNA]</scope>
    <source>
        <strain evidence="11 13">CGMCC 1.5380</strain>
    </source>
</reference>
<feature type="binding site" evidence="5">
    <location>
        <position position="223"/>
    </location>
    <ligand>
        <name>Mn(2+)</name>
        <dbReference type="ChEBI" id="CHEBI:29035"/>
    </ligand>
</feature>
<evidence type="ECO:0000256" key="2">
    <source>
        <dbReference type="ARBA" id="ARBA00012682"/>
    </source>
</evidence>
<dbReference type="Pfam" id="PF00081">
    <property type="entry name" value="Sod_Fe_N"/>
    <property type="match status" value="1"/>
</dbReference>
<dbReference type="Pfam" id="PF02777">
    <property type="entry name" value="Sod_Fe_C"/>
    <property type="match status" value="1"/>
</dbReference>
<dbReference type="InterPro" id="IPR001189">
    <property type="entry name" value="Mn/Fe_SOD"/>
</dbReference>
<dbReference type="GO" id="GO:0030145">
    <property type="term" value="F:manganese ion binding"/>
    <property type="evidence" value="ECO:0007669"/>
    <property type="project" value="UniProtKB-ARBA"/>
</dbReference>
<organism evidence="11 13">
    <name type="scientific">Flavobacterium glaciei</name>
    <dbReference type="NCBI Taxonomy" id="386300"/>
    <lineage>
        <taxon>Bacteria</taxon>
        <taxon>Pseudomonadati</taxon>
        <taxon>Bacteroidota</taxon>
        <taxon>Flavobacteriia</taxon>
        <taxon>Flavobacteriales</taxon>
        <taxon>Flavobacteriaceae</taxon>
        <taxon>Flavobacterium</taxon>
    </lineage>
</organism>
<feature type="domain" description="Manganese/iron superoxide dismutase C-terminal" evidence="9">
    <location>
        <begin position="150"/>
        <end position="254"/>
    </location>
</feature>
<evidence type="ECO:0000313" key="11">
    <source>
        <dbReference type="EMBL" id="TWI46276.1"/>
    </source>
</evidence>
<feature type="domain" description="Manganese/iron superoxide dismutase N-terminal" evidence="8">
    <location>
        <begin position="57"/>
        <end position="143"/>
    </location>
</feature>
<dbReference type="Proteomes" id="UP000321392">
    <property type="component" value="Unassembled WGS sequence"/>
</dbReference>
<keyword evidence="4 6" id="KW-0560">Oxidoreductase</keyword>
<dbReference type="InterPro" id="IPR006311">
    <property type="entry name" value="TAT_signal"/>
</dbReference>
<keyword evidence="3 5" id="KW-0479">Metal-binding</keyword>
<sequence>MKNNNSRRNFLKQTAILSTGTILASSVLQGAFANTTSSLLEDVTHKIEDKNTIEGAFVLPKLPYSTDALEPHIDKTTMEIHYSKHHQAYVTNLNKAIGTLDKKLIEYSNSLETIFEKMSQFPDAVRNNAGGHYNHTLFWELLSPAGGGLPKGKLAEAITSSYGSFDEFKKQFADASMKRFGSGWAWLVVKDGKLVIGSTANQDNPLMSLRGKGLKGRPILALDVWEHAYYLKNQNRRADYIASFWNVINWDAAEALFNS</sequence>
<reference evidence="10 12" key="2">
    <citation type="submission" date="2018-07" db="EMBL/GenBank/DDBJ databases">
        <title>Genomic Encyclopedia of Type Strains, Phase IV (KMG-IV): sequencing the most valuable type-strain genomes for metagenomic binning, comparative biology and taxonomic classification.</title>
        <authorList>
            <person name="Goeker M."/>
        </authorList>
    </citation>
    <scope>NUCLEOTIDE SEQUENCE [LARGE SCALE GENOMIC DNA]</scope>
    <source>
        <strain evidence="10 12">DSM 19728</strain>
    </source>
</reference>
<proteinExistence type="inferred from homology"/>
<evidence type="ECO:0000313" key="12">
    <source>
        <dbReference type="Proteomes" id="UP000254518"/>
    </source>
</evidence>
<keyword evidence="7" id="KW-0732">Signal</keyword>
<evidence type="ECO:0000313" key="13">
    <source>
        <dbReference type="Proteomes" id="UP000321392"/>
    </source>
</evidence>
<dbReference type="Proteomes" id="UP000254518">
    <property type="component" value="Unassembled WGS sequence"/>
</dbReference>
<gene>
    <name evidence="10" type="ORF">DFR66_110109</name>
    <name evidence="11" type="ORF">IQ02_02111</name>
</gene>
<evidence type="ECO:0000313" key="10">
    <source>
        <dbReference type="EMBL" id="RDI52529.1"/>
    </source>
</evidence>
<dbReference type="InterPro" id="IPR019833">
    <property type="entry name" value="Mn/Fe_SOD_BS"/>
</dbReference>
<comment type="similarity">
    <text evidence="1 6">Belongs to the iron/manganese superoxide dismutase family.</text>
</comment>
<dbReference type="PROSITE" id="PS51318">
    <property type="entry name" value="TAT"/>
    <property type="match status" value="1"/>
</dbReference>
<evidence type="ECO:0000256" key="7">
    <source>
        <dbReference type="SAM" id="SignalP"/>
    </source>
</evidence>
<keyword evidence="12" id="KW-1185">Reference proteome</keyword>
<dbReference type="PANTHER" id="PTHR43595">
    <property type="entry name" value="37S RIBOSOMAL PROTEIN S26, MITOCHONDRIAL"/>
    <property type="match status" value="1"/>
</dbReference>
<dbReference type="GO" id="GO:0005737">
    <property type="term" value="C:cytoplasm"/>
    <property type="evidence" value="ECO:0007669"/>
    <property type="project" value="TreeGrafter"/>
</dbReference>
<dbReference type="AlphaFoldDB" id="A0A562PQD7"/>
<dbReference type="PIRSF" id="PIRSF000349">
    <property type="entry name" value="SODismutase"/>
    <property type="match status" value="1"/>
</dbReference>
<comment type="catalytic activity">
    <reaction evidence="6">
        <text>2 superoxide + 2 H(+) = H2O2 + O2</text>
        <dbReference type="Rhea" id="RHEA:20696"/>
        <dbReference type="ChEBI" id="CHEBI:15378"/>
        <dbReference type="ChEBI" id="CHEBI:15379"/>
        <dbReference type="ChEBI" id="CHEBI:16240"/>
        <dbReference type="ChEBI" id="CHEBI:18421"/>
        <dbReference type="EC" id="1.15.1.1"/>
    </reaction>
</comment>
<accession>A0A562PQD7</accession>
<dbReference type="EC" id="1.15.1.1" evidence="2 6"/>
<feature type="binding site" evidence="5">
    <location>
        <position position="81"/>
    </location>
    <ligand>
        <name>Mn(2+)</name>
        <dbReference type="ChEBI" id="CHEBI:29035"/>
    </ligand>
</feature>
<evidence type="ECO:0000259" key="8">
    <source>
        <dbReference type="Pfam" id="PF00081"/>
    </source>
</evidence>
<feature type="signal peptide" evidence="7">
    <location>
        <begin position="1"/>
        <end position="33"/>
    </location>
</feature>
<dbReference type="PROSITE" id="PS00088">
    <property type="entry name" value="SOD_MN"/>
    <property type="match status" value="1"/>
</dbReference>
<feature type="chain" id="PRO_5023026004" description="Superoxide dismutase" evidence="7">
    <location>
        <begin position="34"/>
        <end position="259"/>
    </location>
</feature>
<evidence type="ECO:0000256" key="4">
    <source>
        <dbReference type="ARBA" id="ARBA00023002"/>
    </source>
</evidence>
<dbReference type="InterPro" id="IPR036314">
    <property type="entry name" value="SOD_C_sf"/>
</dbReference>
<evidence type="ECO:0000256" key="1">
    <source>
        <dbReference type="ARBA" id="ARBA00008714"/>
    </source>
</evidence>
<evidence type="ECO:0000256" key="6">
    <source>
        <dbReference type="RuleBase" id="RU000414"/>
    </source>
</evidence>